<sequence length="845" mass="93655">MKYRIAIISLFSFSALSAPSNQQLPPLPKLNRDVVMLDSGNYRQPHITSNRSSGDGRVIVVTKSVEGKMEIYLRKPEVLTSHFSESSKGTALIGGANAFSVDMSGGAYFGGEFSHVAVCDTTDFYLRQKALNEADPRYDSKYINDYLTRLSPMPHNGKKDLYKLVVIGLKNNGTSDGNQRLVSIPVDVLVANPKTKNAYIESATPGTMKEGAIYKGDNLLEPTVTRDGRLLVARFGDSTDNVTWKDNNGSDHTTSNANIFYAYNNDQGPCDVSGWDQQRPIKYAPFDNEINQIYGFASQPFRYPDGSLVSPSGSDFTTGFGGTYPWIDRDGNNLFFTVKGRFLEQNDYELQDCDNCLDTQRSLKTLTVAMMGLWTRGKIVIPDNLLNNTDWGFEIADRPRVKLYRGNRGWVDAGVGRENGNNNTSASAWNRNSTIIESTEQLFNYHPQMVPLTPRDVVWYISNGKATDEIVFDDYLDSNALIVSDMNSHFGLEGNGYLRPESSSDVVKVQNAATGSSGSIPLYGSVVGSEYKRIEPQAMGGIKGKGLWLHRTNYLAYDFASAPDNSDGWLLSLFVDDRLAANPGKNYTLVTLASGGYISFNRDEAGRTYIKFRSNGATGNYKYDITDHYQLGGQGWKHFAIEIKKQGNTANSVTLFIDGTEITTFDLPQTMKSGFVLSKGTLKIGEGLRGWIDEVRLYNHLRLNNEFVCNLGHGSLVSTSSGTTCLTDHTQDGYAHLADKGAYDWVGDRIHQPVSVVWNQPRPSEENNGFCLVCHNSNGKFGLSKNALVMNSGVWASDDARRQPMDPPPRILGQIPQYWLKDAFPSQHLSESENGYIVDQVIHPD</sequence>
<dbReference type="EMBL" id="FIZY01000026">
    <property type="protein sequence ID" value="CZF83979.1"/>
    <property type="molecule type" value="Genomic_DNA"/>
</dbReference>
<evidence type="ECO:0000256" key="1">
    <source>
        <dbReference type="SAM" id="SignalP"/>
    </source>
</evidence>
<keyword evidence="1" id="KW-0732">Signal</keyword>
<protein>
    <recommendedName>
        <fullName evidence="4">LamG-like jellyroll fold domain-containing protein</fullName>
    </recommendedName>
</protein>
<reference evidence="3" key="1">
    <citation type="submission" date="2016-02" db="EMBL/GenBank/DDBJ databases">
        <authorList>
            <person name="Rodrigo-Torres Lidia"/>
            <person name="Arahal R.David."/>
        </authorList>
    </citation>
    <scope>NUCLEOTIDE SEQUENCE [LARGE SCALE GENOMIC DNA]</scope>
    <source>
        <strain evidence="3">CECT 8713</strain>
    </source>
</reference>
<dbReference type="Gene3D" id="2.60.120.200">
    <property type="match status" value="1"/>
</dbReference>
<evidence type="ECO:0000313" key="3">
    <source>
        <dbReference type="Proteomes" id="UP000073601"/>
    </source>
</evidence>
<dbReference type="AlphaFoldDB" id="A0A128FB06"/>
<gene>
    <name evidence="2" type="ORF">GMA8713_02903</name>
</gene>
<dbReference type="Proteomes" id="UP000073601">
    <property type="component" value="Unassembled WGS sequence"/>
</dbReference>
<evidence type="ECO:0008006" key="4">
    <source>
        <dbReference type="Google" id="ProtNLM"/>
    </source>
</evidence>
<keyword evidence="3" id="KW-1185">Reference proteome</keyword>
<evidence type="ECO:0000313" key="2">
    <source>
        <dbReference type="EMBL" id="CZF83979.1"/>
    </source>
</evidence>
<organism evidence="2 3">
    <name type="scientific">Grimontia marina</name>
    <dbReference type="NCBI Taxonomy" id="646534"/>
    <lineage>
        <taxon>Bacteria</taxon>
        <taxon>Pseudomonadati</taxon>
        <taxon>Pseudomonadota</taxon>
        <taxon>Gammaproteobacteria</taxon>
        <taxon>Vibrionales</taxon>
        <taxon>Vibrionaceae</taxon>
        <taxon>Grimontia</taxon>
    </lineage>
</organism>
<dbReference type="InterPro" id="IPR013320">
    <property type="entry name" value="ConA-like_dom_sf"/>
</dbReference>
<name>A0A128FB06_9GAMM</name>
<feature type="chain" id="PRO_5007282267" description="LamG-like jellyroll fold domain-containing protein" evidence="1">
    <location>
        <begin position="18"/>
        <end position="845"/>
    </location>
</feature>
<proteinExistence type="predicted"/>
<dbReference type="SUPFAM" id="SSF49899">
    <property type="entry name" value="Concanavalin A-like lectins/glucanases"/>
    <property type="match status" value="1"/>
</dbReference>
<accession>A0A128FB06</accession>
<feature type="signal peptide" evidence="1">
    <location>
        <begin position="1"/>
        <end position="17"/>
    </location>
</feature>